<evidence type="ECO:0000313" key="4">
    <source>
        <dbReference type="EMBL" id="CAG7892570.1"/>
    </source>
</evidence>
<sequence>MRSFTTMPLLPTSSFKTAATVVITGVLSLAAAVSFTVPSVSHFVASSYPMIYDNTVFLLKPPYLYLVINCIIVSIVATSKLTHKSSSNIDFSEAVTVVPVPSDIVAGYLNVSHHAVASDYTEGEDNDPKVEDVPLVIDDDKQLETEKLKPKSDWSEPETEKPKQQSDCDSPEVSRVKLSRKPPRYSQQKSLKMTAEGMYRFPKKPPRRQDTLETTWKKITEGHSTPFTKHLTKSDTWQERSHVHSSKEKMTKSENLNDINAPTELKREPSPGQEELNRRVEAFIKKFNEEMRLQRLESLAKSKEMVNGGTHL</sequence>
<evidence type="ECO:0000256" key="2">
    <source>
        <dbReference type="SAM" id="Phobius"/>
    </source>
</evidence>
<dbReference type="Gramene" id="A02p15220.2_BraZ1">
    <property type="protein sequence ID" value="A02p15220.2_BraZ1.CDS"/>
    <property type="gene ID" value="A02g15220.2_BraZ1"/>
</dbReference>
<organism evidence="4 5">
    <name type="scientific">Brassica campestris</name>
    <name type="common">Field mustard</name>
    <dbReference type="NCBI Taxonomy" id="3711"/>
    <lineage>
        <taxon>Eukaryota</taxon>
        <taxon>Viridiplantae</taxon>
        <taxon>Streptophyta</taxon>
        <taxon>Embryophyta</taxon>
        <taxon>Tracheophyta</taxon>
        <taxon>Spermatophyta</taxon>
        <taxon>Magnoliopsida</taxon>
        <taxon>eudicotyledons</taxon>
        <taxon>Gunneridae</taxon>
        <taxon>Pentapetalae</taxon>
        <taxon>rosids</taxon>
        <taxon>malvids</taxon>
        <taxon>Brassicales</taxon>
        <taxon>Brassicaceae</taxon>
        <taxon>Brassiceae</taxon>
        <taxon>Brassica</taxon>
    </lineage>
</organism>
<protein>
    <recommendedName>
        <fullName evidence="3">DUF4408 domain-containing protein</fullName>
    </recommendedName>
</protein>
<keyword evidence="2" id="KW-0472">Membrane</keyword>
<proteinExistence type="predicted"/>
<name>A0A8D9M065_BRACM</name>
<accession>A0A8D9M065</accession>
<dbReference type="Pfam" id="PF05553">
    <property type="entry name" value="DUF761"/>
    <property type="match status" value="1"/>
</dbReference>
<evidence type="ECO:0000256" key="1">
    <source>
        <dbReference type="SAM" id="MobiDB-lite"/>
    </source>
</evidence>
<feature type="domain" description="DUF4408" evidence="3">
    <location>
        <begin position="49"/>
        <end position="81"/>
    </location>
</feature>
<dbReference type="PANTHER" id="PTHR33098:SF110">
    <property type="entry name" value="DUF4408 DOMAIN-CONTAINING PROTEIN"/>
    <property type="match status" value="1"/>
</dbReference>
<evidence type="ECO:0000259" key="3">
    <source>
        <dbReference type="Pfam" id="PF14364"/>
    </source>
</evidence>
<dbReference type="Proteomes" id="UP000694005">
    <property type="component" value="Chromosome A02"/>
</dbReference>
<dbReference type="InterPro" id="IPR025520">
    <property type="entry name" value="DUF4408"/>
</dbReference>
<feature type="compositionally biased region" description="Basic and acidic residues" evidence="1">
    <location>
        <begin position="264"/>
        <end position="275"/>
    </location>
</feature>
<dbReference type="PANTHER" id="PTHR33098">
    <property type="entry name" value="COTTON FIBER (DUF761)"/>
    <property type="match status" value="1"/>
</dbReference>
<dbReference type="InterPro" id="IPR008480">
    <property type="entry name" value="DUF761_pln"/>
</dbReference>
<feature type="region of interest" description="Disordered" evidence="1">
    <location>
        <begin position="223"/>
        <end position="275"/>
    </location>
</feature>
<feature type="transmembrane region" description="Helical" evidence="2">
    <location>
        <begin position="63"/>
        <end position="82"/>
    </location>
</feature>
<feature type="region of interest" description="Disordered" evidence="1">
    <location>
        <begin position="146"/>
        <end position="210"/>
    </location>
</feature>
<feature type="compositionally biased region" description="Basic and acidic residues" evidence="1">
    <location>
        <begin position="146"/>
        <end position="166"/>
    </location>
</feature>
<keyword evidence="2" id="KW-1133">Transmembrane helix</keyword>
<dbReference type="Pfam" id="PF14364">
    <property type="entry name" value="DUF4408"/>
    <property type="match status" value="1"/>
</dbReference>
<evidence type="ECO:0000313" key="5">
    <source>
        <dbReference type="Proteomes" id="UP000694005"/>
    </source>
</evidence>
<feature type="compositionally biased region" description="Basic and acidic residues" evidence="1">
    <location>
        <begin position="232"/>
        <end position="252"/>
    </location>
</feature>
<reference evidence="4 5" key="1">
    <citation type="submission" date="2021-07" db="EMBL/GenBank/DDBJ databases">
        <authorList>
            <consortium name="Genoscope - CEA"/>
            <person name="William W."/>
        </authorList>
    </citation>
    <scope>NUCLEOTIDE SEQUENCE [LARGE SCALE GENOMIC DNA]</scope>
</reference>
<keyword evidence="2" id="KW-0812">Transmembrane</keyword>
<gene>
    <name evidence="4" type="ORF">BRAPAZ1V2_A02P15220.2</name>
</gene>
<dbReference type="EMBL" id="LS974618">
    <property type="protein sequence ID" value="CAG7892570.1"/>
    <property type="molecule type" value="Genomic_DNA"/>
</dbReference>
<dbReference type="AlphaFoldDB" id="A0A8D9M065"/>